<keyword evidence="3" id="KW-0732">Signal</keyword>
<dbReference type="Proteomes" id="UP000285523">
    <property type="component" value="Unassembled WGS sequence"/>
</dbReference>
<dbReference type="InterPro" id="IPR028081">
    <property type="entry name" value="Leu-bd"/>
</dbReference>
<evidence type="ECO:0000313" key="7">
    <source>
        <dbReference type="Proteomes" id="UP000285523"/>
    </source>
</evidence>
<evidence type="ECO:0000313" key="6">
    <source>
        <dbReference type="EMBL" id="RJF68749.1"/>
    </source>
</evidence>
<proteinExistence type="inferred from homology"/>
<dbReference type="PANTHER" id="PTHR47628">
    <property type="match status" value="1"/>
</dbReference>
<dbReference type="CDD" id="cd06358">
    <property type="entry name" value="PBP1_NHase"/>
    <property type="match status" value="1"/>
</dbReference>
<name>A0A418UZB4_RHOPL</name>
<dbReference type="PANTHER" id="PTHR47628:SF1">
    <property type="entry name" value="ALIPHATIC AMIDASE EXPRESSION-REGULATING PROTEIN"/>
    <property type="match status" value="1"/>
</dbReference>
<reference evidence="6 7" key="1">
    <citation type="submission" date="2018-09" db="EMBL/GenBank/DDBJ databases">
        <title>Draft genome sequence of Rhodopseudomonas palustris 2.1.18.</title>
        <authorList>
            <person name="Robertson S.L."/>
            <person name="Meyer T.E."/>
            <person name="Kyndt J.A."/>
        </authorList>
    </citation>
    <scope>NUCLEOTIDE SEQUENCE [LARGE SCALE GENOMIC DNA]</scope>
    <source>
        <strain evidence="6 7">2.1.18</strain>
    </source>
</reference>
<gene>
    <name evidence="6" type="ORF">D4Q52_21465</name>
</gene>
<evidence type="ECO:0000256" key="1">
    <source>
        <dbReference type="ARBA" id="ARBA00010062"/>
    </source>
</evidence>
<keyword evidence="2" id="KW-0813">Transport</keyword>
<dbReference type="Pfam" id="PF13458">
    <property type="entry name" value="Peripla_BP_6"/>
    <property type="match status" value="1"/>
</dbReference>
<protein>
    <recommendedName>
        <fullName evidence="5">Leucine-binding protein domain-containing protein</fullName>
    </recommendedName>
</protein>
<sequence length="437" mass="47647">MYSRLGRGIDVSIILGISFPAPVAYLIGGRELIEGLWLARKLDSEAIFAEGCRMRTGSGSVIKIGLMTPQSGPIGLYGPSSIDCAKLAVEEINARGGLFGSRLDLVFGDGGAGPERVVAETSHMIEQHRIRAMIGSHVSPNRDALVGAIGGRIPYVYTTLYEGDQYAFGVFMCGETPVQQLDPLIAWLRSNRDARKWFIVANDYSFPLKSCRIAKDYIAQADGEIVGEEYLPLATADYHATLRRIERSGCDAVLIYLVGMDAIVFNRQFSSAGLHRKIARAAPVLCENTLLAIGSDAVDNMYSTAGFTNHLRTNSGRRFRDSYRRRFGPGAPVPNRFGVSCYEGLHLLVALAEQAGSLDLYKMQAFADGLAISTPRGDCRMQSNHLGAPIHLVEARGFDLCALEDVGYRTASSRSVQITSPVVMAMPERTRPQTDNI</sequence>
<dbReference type="InterPro" id="IPR028082">
    <property type="entry name" value="Peripla_BP_I"/>
</dbReference>
<feature type="domain" description="Leucine-binding protein" evidence="5">
    <location>
        <begin position="62"/>
        <end position="394"/>
    </location>
</feature>
<dbReference type="EMBL" id="QYYD01000026">
    <property type="protein sequence ID" value="RJF68749.1"/>
    <property type="molecule type" value="Genomic_DNA"/>
</dbReference>
<evidence type="ECO:0000256" key="4">
    <source>
        <dbReference type="ARBA" id="ARBA00022970"/>
    </source>
</evidence>
<dbReference type="Gene3D" id="3.40.50.2300">
    <property type="match status" value="2"/>
</dbReference>
<accession>A0A418UZB4</accession>
<dbReference type="SUPFAM" id="SSF53822">
    <property type="entry name" value="Periplasmic binding protein-like I"/>
    <property type="match status" value="1"/>
</dbReference>
<keyword evidence="4" id="KW-0029">Amino-acid transport</keyword>
<evidence type="ECO:0000256" key="3">
    <source>
        <dbReference type="ARBA" id="ARBA00022729"/>
    </source>
</evidence>
<evidence type="ECO:0000256" key="2">
    <source>
        <dbReference type="ARBA" id="ARBA00022448"/>
    </source>
</evidence>
<comment type="similarity">
    <text evidence="1">Belongs to the leucine-binding protein family.</text>
</comment>
<evidence type="ECO:0000259" key="5">
    <source>
        <dbReference type="Pfam" id="PF13458"/>
    </source>
</evidence>
<dbReference type="OrthoDB" id="9802022at2"/>
<dbReference type="GO" id="GO:0006865">
    <property type="term" value="P:amino acid transport"/>
    <property type="evidence" value="ECO:0007669"/>
    <property type="project" value="UniProtKB-KW"/>
</dbReference>
<dbReference type="InterPro" id="IPR000709">
    <property type="entry name" value="Leu_Ile_Val-bd"/>
</dbReference>
<organism evidence="6 7">
    <name type="scientific">Rhodopseudomonas palustris</name>
    <dbReference type="NCBI Taxonomy" id="1076"/>
    <lineage>
        <taxon>Bacteria</taxon>
        <taxon>Pseudomonadati</taxon>
        <taxon>Pseudomonadota</taxon>
        <taxon>Alphaproteobacteria</taxon>
        <taxon>Hyphomicrobiales</taxon>
        <taxon>Nitrobacteraceae</taxon>
        <taxon>Rhodopseudomonas</taxon>
    </lineage>
</organism>
<dbReference type="AlphaFoldDB" id="A0A418UZB4"/>
<dbReference type="PRINTS" id="PR00337">
    <property type="entry name" value="LEUILEVALBP"/>
</dbReference>
<comment type="caution">
    <text evidence="6">The sequence shown here is derived from an EMBL/GenBank/DDBJ whole genome shotgun (WGS) entry which is preliminary data.</text>
</comment>
<dbReference type="RefSeq" id="WP_119858610.1">
    <property type="nucleotide sequence ID" value="NZ_QYYD01000026.1"/>
</dbReference>